<evidence type="ECO:0000256" key="16">
    <source>
        <dbReference type="ARBA" id="ARBA00023268"/>
    </source>
</evidence>
<evidence type="ECO:0000256" key="5">
    <source>
        <dbReference type="ARBA" id="ARBA00009524"/>
    </source>
</evidence>
<dbReference type="Gene3D" id="3.40.1190.20">
    <property type="match status" value="1"/>
</dbReference>
<dbReference type="SUPFAM" id="SSF53613">
    <property type="entry name" value="Ribokinase-like"/>
    <property type="match status" value="1"/>
</dbReference>
<comment type="similarity">
    <text evidence="4">In the N-terminal section; belongs to the NnrE/AIBP family.</text>
</comment>
<dbReference type="GO" id="GO:0052856">
    <property type="term" value="F:NAD(P)HX epimerase activity"/>
    <property type="evidence" value="ECO:0007669"/>
    <property type="project" value="UniProtKB-EC"/>
</dbReference>
<feature type="domain" description="YjeF C-terminal" evidence="21">
    <location>
        <begin position="184"/>
        <end position="453"/>
    </location>
</feature>
<keyword evidence="16" id="KW-0511">Multifunctional enzyme</keyword>
<organism evidence="23">
    <name type="scientific">freshwater metagenome</name>
    <dbReference type="NCBI Taxonomy" id="449393"/>
    <lineage>
        <taxon>unclassified sequences</taxon>
        <taxon>metagenomes</taxon>
        <taxon>ecological metagenomes</taxon>
    </lineage>
</organism>
<proteinExistence type="inferred from homology"/>
<keyword evidence="8" id="KW-0479">Metal-binding</keyword>
<dbReference type="GO" id="GO:0005524">
    <property type="term" value="F:ATP binding"/>
    <property type="evidence" value="ECO:0007669"/>
    <property type="project" value="UniProtKB-KW"/>
</dbReference>
<evidence type="ECO:0000256" key="18">
    <source>
        <dbReference type="ARBA" id="ARBA00032624"/>
    </source>
</evidence>
<dbReference type="EMBL" id="CAEZXM010000250">
    <property type="protein sequence ID" value="CAB4701660.1"/>
    <property type="molecule type" value="Genomic_DNA"/>
</dbReference>
<evidence type="ECO:0000256" key="3">
    <source>
        <dbReference type="ARBA" id="ARBA00001958"/>
    </source>
</evidence>
<dbReference type="PANTHER" id="PTHR12592:SF0">
    <property type="entry name" value="ATP-DEPENDENT (S)-NAD(P)H-HYDRATE DEHYDRATASE"/>
    <property type="match status" value="1"/>
</dbReference>
<dbReference type="PIRSF" id="PIRSF017184">
    <property type="entry name" value="Nnr"/>
    <property type="match status" value="1"/>
</dbReference>
<feature type="domain" description="YjeF N-terminal" evidence="22">
    <location>
        <begin position="10"/>
        <end position="179"/>
    </location>
</feature>
<keyword evidence="13" id="KW-0520">NAD</keyword>
<keyword evidence="10" id="KW-0067">ATP-binding</keyword>
<evidence type="ECO:0000256" key="9">
    <source>
        <dbReference type="ARBA" id="ARBA00022741"/>
    </source>
</evidence>
<dbReference type="Pfam" id="PF01256">
    <property type="entry name" value="Carb_kinase"/>
    <property type="match status" value="1"/>
</dbReference>
<protein>
    <recommendedName>
        <fullName evidence="18">Nicotinamide nucleotide repair protein</fullName>
        <ecNumber evidence="7">4.2.1.136</ecNumber>
        <ecNumber evidence="6">5.1.99.6</ecNumber>
    </recommendedName>
</protein>
<evidence type="ECO:0000256" key="10">
    <source>
        <dbReference type="ARBA" id="ARBA00022840"/>
    </source>
</evidence>
<comment type="catalytic activity">
    <reaction evidence="20">
        <text>(6S)-NADPHX + ADP = AMP + phosphate + NADPH + H(+)</text>
        <dbReference type="Rhea" id="RHEA:32235"/>
        <dbReference type="ChEBI" id="CHEBI:15378"/>
        <dbReference type="ChEBI" id="CHEBI:43474"/>
        <dbReference type="ChEBI" id="CHEBI:57783"/>
        <dbReference type="ChEBI" id="CHEBI:64076"/>
        <dbReference type="ChEBI" id="CHEBI:456215"/>
        <dbReference type="ChEBI" id="CHEBI:456216"/>
        <dbReference type="EC" id="4.2.1.136"/>
    </reaction>
</comment>
<evidence type="ECO:0000256" key="11">
    <source>
        <dbReference type="ARBA" id="ARBA00022857"/>
    </source>
</evidence>
<dbReference type="InterPro" id="IPR000631">
    <property type="entry name" value="CARKD"/>
</dbReference>
<dbReference type="HAMAP" id="MF_01965">
    <property type="entry name" value="NADHX_dehydratase"/>
    <property type="match status" value="1"/>
</dbReference>
<dbReference type="PROSITE" id="PS51383">
    <property type="entry name" value="YJEF_C_3"/>
    <property type="match status" value="1"/>
</dbReference>
<accession>A0A6J6PQ66</accession>
<evidence type="ECO:0000256" key="12">
    <source>
        <dbReference type="ARBA" id="ARBA00022958"/>
    </source>
</evidence>
<keyword evidence="14" id="KW-0413">Isomerase</keyword>
<evidence type="ECO:0000256" key="14">
    <source>
        <dbReference type="ARBA" id="ARBA00023235"/>
    </source>
</evidence>
<dbReference type="EC" id="5.1.99.6" evidence="6"/>
<sequence>MLSIVTPDEMRDIDATATRSTPANVFIERAGSAVAWAALRMLGGSYGRRVVVVAGPGNNGADGRVAARKLALKGVQVTVFAAADCPTVLPDCDLVIDAAYGTGFHGLWQAPDPGSALVLAVDIPSGVDGLTGAAGSGVMQADHTVTFVALKPGLLFEPGAALAGSVEVVDIGLSADHVRVHLVQQSDVAEWWEPRGADAHKWSTATQIIAGSPGMTGAAHLAASAAQRSGAGMVHLSVPGAVPNSGDHEYVQRPLGGGDWAREALSSLDRFQSLVIGPGLGRSQGNVAAIRTVVSKSLVPTVVDGDGLFALAWSSDGPAAVLKAREAPTVLTPHDGEFALLAGAKVGPDRIMEARLLAFELGVVVLLKGPATVVADPDGRVLVVTAGDERLATAGTGDVLSGVIGALLAQGLSAFEAAAAGAWIHGRAGRLGPRRGLIASDLLPLIPQVLDSLQ</sequence>
<dbReference type="InterPro" id="IPR017953">
    <property type="entry name" value="Carbohydrate_kinase_pred_CS"/>
</dbReference>
<dbReference type="EC" id="4.2.1.136" evidence="7"/>
<dbReference type="InterPro" id="IPR036652">
    <property type="entry name" value="YjeF_N_dom_sf"/>
</dbReference>
<evidence type="ECO:0000259" key="22">
    <source>
        <dbReference type="PROSITE" id="PS51385"/>
    </source>
</evidence>
<dbReference type="CDD" id="cd01171">
    <property type="entry name" value="YXKO-related"/>
    <property type="match status" value="1"/>
</dbReference>
<keyword evidence="9" id="KW-0547">Nucleotide-binding</keyword>
<dbReference type="InterPro" id="IPR030677">
    <property type="entry name" value="Nnr"/>
</dbReference>
<dbReference type="AlphaFoldDB" id="A0A6J6PQ66"/>
<gene>
    <name evidence="23" type="ORF">UFOPK2366_01291</name>
</gene>
<evidence type="ECO:0000259" key="21">
    <source>
        <dbReference type="PROSITE" id="PS51383"/>
    </source>
</evidence>
<evidence type="ECO:0000256" key="4">
    <source>
        <dbReference type="ARBA" id="ARBA00006001"/>
    </source>
</evidence>
<evidence type="ECO:0000313" key="23">
    <source>
        <dbReference type="EMBL" id="CAB4701660.1"/>
    </source>
</evidence>
<evidence type="ECO:0000256" key="15">
    <source>
        <dbReference type="ARBA" id="ARBA00023239"/>
    </source>
</evidence>
<evidence type="ECO:0000256" key="17">
    <source>
        <dbReference type="ARBA" id="ARBA00025153"/>
    </source>
</evidence>
<comment type="catalytic activity">
    <reaction evidence="2">
        <text>(6R)-NADPHX = (6S)-NADPHX</text>
        <dbReference type="Rhea" id="RHEA:32227"/>
        <dbReference type="ChEBI" id="CHEBI:64076"/>
        <dbReference type="ChEBI" id="CHEBI:64077"/>
        <dbReference type="EC" id="5.1.99.6"/>
    </reaction>
</comment>
<dbReference type="PROSITE" id="PS01050">
    <property type="entry name" value="YJEF_C_2"/>
    <property type="match status" value="1"/>
</dbReference>
<evidence type="ECO:0000256" key="19">
    <source>
        <dbReference type="ARBA" id="ARBA00048238"/>
    </source>
</evidence>
<keyword evidence="11" id="KW-0521">NADP</keyword>
<comment type="similarity">
    <text evidence="5">In the C-terminal section; belongs to the NnrD/CARKD family.</text>
</comment>
<dbReference type="NCBIfam" id="TIGR00196">
    <property type="entry name" value="yjeF_cterm"/>
    <property type="match status" value="1"/>
</dbReference>
<dbReference type="PANTHER" id="PTHR12592">
    <property type="entry name" value="ATP-DEPENDENT (S)-NAD(P)H-HYDRATE DEHYDRATASE FAMILY MEMBER"/>
    <property type="match status" value="1"/>
</dbReference>
<dbReference type="Pfam" id="PF03853">
    <property type="entry name" value="YjeF_N"/>
    <property type="match status" value="2"/>
</dbReference>
<evidence type="ECO:0000256" key="6">
    <source>
        <dbReference type="ARBA" id="ARBA00012228"/>
    </source>
</evidence>
<reference evidence="23" key="1">
    <citation type="submission" date="2020-05" db="EMBL/GenBank/DDBJ databases">
        <authorList>
            <person name="Chiriac C."/>
            <person name="Salcher M."/>
            <person name="Ghai R."/>
            <person name="Kavagutti S V."/>
        </authorList>
    </citation>
    <scope>NUCLEOTIDE SEQUENCE</scope>
</reference>
<name>A0A6J6PQ66_9ZZZZ</name>
<dbReference type="InterPro" id="IPR004443">
    <property type="entry name" value="YjeF_N_dom"/>
</dbReference>
<dbReference type="HAMAP" id="MF_01966">
    <property type="entry name" value="NADHX_epimerase"/>
    <property type="match status" value="1"/>
</dbReference>
<keyword evidence="15" id="KW-0456">Lyase</keyword>
<dbReference type="GO" id="GO:0046872">
    <property type="term" value="F:metal ion binding"/>
    <property type="evidence" value="ECO:0007669"/>
    <property type="project" value="UniProtKB-KW"/>
</dbReference>
<evidence type="ECO:0000256" key="8">
    <source>
        <dbReference type="ARBA" id="ARBA00022723"/>
    </source>
</evidence>
<comment type="catalytic activity">
    <reaction evidence="19">
        <text>(6S)-NADHX + ADP = AMP + phosphate + NADH + H(+)</text>
        <dbReference type="Rhea" id="RHEA:32223"/>
        <dbReference type="ChEBI" id="CHEBI:15378"/>
        <dbReference type="ChEBI" id="CHEBI:43474"/>
        <dbReference type="ChEBI" id="CHEBI:57945"/>
        <dbReference type="ChEBI" id="CHEBI:64074"/>
        <dbReference type="ChEBI" id="CHEBI:456215"/>
        <dbReference type="ChEBI" id="CHEBI:456216"/>
        <dbReference type="EC" id="4.2.1.136"/>
    </reaction>
</comment>
<evidence type="ECO:0000256" key="13">
    <source>
        <dbReference type="ARBA" id="ARBA00023027"/>
    </source>
</evidence>
<dbReference type="InterPro" id="IPR029056">
    <property type="entry name" value="Ribokinase-like"/>
</dbReference>
<keyword evidence="12" id="KW-0630">Potassium</keyword>
<dbReference type="SUPFAM" id="SSF64153">
    <property type="entry name" value="YjeF N-terminal domain-like"/>
    <property type="match status" value="1"/>
</dbReference>
<evidence type="ECO:0000256" key="1">
    <source>
        <dbReference type="ARBA" id="ARBA00000013"/>
    </source>
</evidence>
<dbReference type="Gene3D" id="3.40.50.10260">
    <property type="entry name" value="YjeF N-terminal domain"/>
    <property type="match status" value="2"/>
</dbReference>
<evidence type="ECO:0000256" key="20">
    <source>
        <dbReference type="ARBA" id="ARBA00049209"/>
    </source>
</evidence>
<evidence type="ECO:0000256" key="7">
    <source>
        <dbReference type="ARBA" id="ARBA00013129"/>
    </source>
</evidence>
<evidence type="ECO:0000256" key="2">
    <source>
        <dbReference type="ARBA" id="ARBA00000909"/>
    </source>
</evidence>
<comment type="cofactor">
    <cofactor evidence="3">
        <name>K(+)</name>
        <dbReference type="ChEBI" id="CHEBI:29103"/>
    </cofactor>
</comment>
<comment type="catalytic activity">
    <reaction evidence="1">
        <text>(6R)-NADHX = (6S)-NADHX</text>
        <dbReference type="Rhea" id="RHEA:32215"/>
        <dbReference type="ChEBI" id="CHEBI:64074"/>
        <dbReference type="ChEBI" id="CHEBI:64075"/>
        <dbReference type="EC" id="5.1.99.6"/>
    </reaction>
</comment>
<dbReference type="GO" id="GO:0110051">
    <property type="term" value="P:metabolite repair"/>
    <property type="evidence" value="ECO:0007669"/>
    <property type="project" value="TreeGrafter"/>
</dbReference>
<comment type="function">
    <text evidence="17">Bifunctional enzyme that catalyzes the epimerization of the S- and R-forms of NAD(P)HX and the dehydration of the S-form of NAD(P)HX at the expense of ADP, which is converted to AMP. This allows the repair of both epimers of NAD(P)HX, a damaged form of NAD(P)H that is a result of enzymatic or heat-dependent hydration.</text>
</comment>
<dbReference type="GO" id="GO:0052855">
    <property type="term" value="F:ADP-dependent NAD(P)H-hydrate dehydratase activity"/>
    <property type="evidence" value="ECO:0007669"/>
    <property type="project" value="UniProtKB-EC"/>
</dbReference>
<dbReference type="PROSITE" id="PS51385">
    <property type="entry name" value="YJEF_N"/>
    <property type="match status" value="1"/>
</dbReference>